<dbReference type="Proteomes" id="UP000015480">
    <property type="component" value="Chromosome"/>
</dbReference>
<organism evidence="1 2">
    <name type="scientific">Paracoccus aminophilus JCM 7686</name>
    <dbReference type="NCBI Taxonomy" id="1367847"/>
    <lineage>
        <taxon>Bacteria</taxon>
        <taxon>Pseudomonadati</taxon>
        <taxon>Pseudomonadota</taxon>
        <taxon>Alphaproteobacteria</taxon>
        <taxon>Rhodobacterales</taxon>
        <taxon>Paracoccaceae</taxon>
        <taxon>Paracoccus</taxon>
    </lineage>
</organism>
<keyword evidence="2" id="KW-1185">Reference proteome</keyword>
<dbReference type="HOGENOM" id="CLU_126541_0_0_5"/>
<dbReference type="AlphaFoldDB" id="S5XRG5"/>
<dbReference type="PATRIC" id="fig|1367847.3.peg.2979"/>
<dbReference type="eggNOG" id="ENOG5031K7W">
    <property type="taxonomic scope" value="Bacteria"/>
</dbReference>
<sequence length="189" mass="20891">MQPQGSSVMDDDFVLAPVRFFLSPNLLSGHGGVADCEVINDLERAMQFENDQELPAGYAIWRDALEGAVSPFYATPEGQAGRALIEPEGEEVWDARGEFQRELNKKKIRKTITPFEAFWATVAYDILETLQSVALARFVLGKKGEPLLERVFAAYEAGLYPCGLRRDGRPVALDPSALAGFDPTALRVR</sequence>
<evidence type="ECO:0000313" key="2">
    <source>
        <dbReference type="Proteomes" id="UP000015480"/>
    </source>
</evidence>
<gene>
    <name evidence="1" type="ORF">JCM7686_2963</name>
</gene>
<reference evidence="1 2" key="1">
    <citation type="journal article" date="2014" name="BMC Genomics">
        <title>Architecture and functions of a multipartite genome of the methylotrophic bacterium Paracoccus aminophilus JCM 7686, containing primary and secondary chromids.</title>
        <authorList>
            <person name="Dziewit L."/>
            <person name="Czarnecki J."/>
            <person name="Wibberg D."/>
            <person name="Radlinska M."/>
            <person name="Mrozek P."/>
            <person name="Szymczak M."/>
            <person name="Schluter A."/>
            <person name="Puhler A."/>
            <person name="Bartosik D."/>
        </authorList>
    </citation>
    <scope>NUCLEOTIDE SEQUENCE [LARGE SCALE GENOMIC DNA]</scope>
    <source>
        <strain evidence="1">JCM 7686</strain>
    </source>
</reference>
<dbReference type="STRING" id="1367847.JCM7686_2963"/>
<name>S5XRG5_PARAH</name>
<evidence type="ECO:0000313" key="1">
    <source>
        <dbReference type="EMBL" id="AGT09999.1"/>
    </source>
</evidence>
<accession>S5XRG5</accession>
<dbReference type="EMBL" id="CP006650">
    <property type="protein sequence ID" value="AGT09999.1"/>
    <property type="molecule type" value="Genomic_DNA"/>
</dbReference>
<proteinExistence type="predicted"/>
<protein>
    <submittedName>
        <fullName evidence="1">Uncharacterized protein</fullName>
    </submittedName>
</protein>
<dbReference type="KEGG" id="pami:JCM7686_2963"/>